<comment type="subcellular location">
    <subcellularLocation>
        <location evidence="3">Cytoplasm</location>
    </subcellularLocation>
</comment>
<dbReference type="InterPro" id="IPR019407">
    <property type="entry name" value="CTU2"/>
</dbReference>
<dbReference type="RefSeq" id="XP_019017652.1">
    <property type="nucleotide sequence ID" value="XM_019161193.1"/>
</dbReference>
<evidence type="ECO:0000256" key="3">
    <source>
        <dbReference type="HAMAP-Rule" id="MF_03054"/>
    </source>
</evidence>
<name>A0A1E3NK88_9ASCO</name>
<dbReference type="GO" id="GO:0002143">
    <property type="term" value="P:tRNA wobble position uridine thiolation"/>
    <property type="evidence" value="ECO:0007669"/>
    <property type="project" value="TreeGrafter"/>
</dbReference>
<dbReference type="HAMAP" id="MF_03054">
    <property type="entry name" value="CTU2"/>
    <property type="match status" value="1"/>
</dbReference>
<evidence type="ECO:0000256" key="2">
    <source>
        <dbReference type="ARBA" id="ARBA00022694"/>
    </source>
</evidence>
<evidence type="ECO:0000256" key="1">
    <source>
        <dbReference type="ARBA" id="ARBA00022490"/>
    </source>
</evidence>
<dbReference type="GO" id="GO:0032447">
    <property type="term" value="P:protein urmylation"/>
    <property type="evidence" value="ECO:0007669"/>
    <property type="project" value="UniProtKB-UniRule"/>
</dbReference>
<dbReference type="STRING" id="763406.A0A1E3NK88"/>
<dbReference type="PANTHER" id="PTHR20882">
    <property type="entry name" value="CYTOPLASMIC TRNA 2-THIOLATION PROTEIN 2"/>
    <property type="match status" value="1"/>
</dbReference>
<keyword evidence="2 3" id="KW-0819">tRNA processing</keyword>
<accession>A0A1E3NK88</accession>
<sequence length="429" mass="49075">MAVIGDTCKRCKREPTTLASRNDTFCENCFIRFIRGKQRKQMQHEKFKVKFSDKEERVRVLFAMNNDHQSYVLFDILVSMLAEQLTQGPKAMRGFDLVVCVINDGMPIDISKIIEHYTTVEINRLGVEFVNVNCDSYVQKGNIERLKLNQQTMQTYVVPDTRDKQLTCEQLLEQIVDKSTREDLIHIIYEDIWLQAAQEKKCTVLIKSDSMTQMAVDILSDTIRGRGSEIPLKTQDMLIGDVEVIHPLRDILNSEVKMYSKALSLNNLSSVLQQNKSISDVSTKNKTVGELVNEYFASLEVEYPETVSTVVKIGAKLGNSSDSLQVQLCKICKVPIYHNPKQWIEQITVPGSVPPQTEEEFANFQRYLDSINSIENQVDTDNDSNKPEEINMCYGCMVTLRVSNVSELQWPCRPTDKQILSEYVLDDDN</sequence>
<dbReference type="UniPathway" id="UPA00988"/>
<organism evidence="4 5">
    <name type="scientific">Pichia membranifaciens NRRL Y-2026</name>
    <dbReference type="NCBI Taxonomy" id="763406"/>
    <lineage>
        <taxon>Eukaryota</taxon>
        <taxon>Fungi</taxon>
        <taxon>Dikarya</taxon>
        <taxon>Ascomycota</taxon>
        <taxon>Saccharomycotina</taxon>
        <taxon>Pichiomycetes</taxon>
        <taxon>Pichiales</taxon>
        <taxon>Pichiaceae</taxon>
        <taxon>Pichia</taxon>
    </lineage>
</organism>
<proteinExistence type="inferred from homology"/>
<dbReference type="PANTHER" id="PTHR20882:SF14">
    <property type="entry name" value="CYTOPLASMIC TRNA 2-THIOLATION PROTEIN 2"/>
    <property type="match status" value="1"/>
</dbReference>
<evidence type="ECO:0000313" key="4">
    <source>
        <dbReference type="EMBL" id="ODQ46539.1"/>
    </source>
</evidence>
<dbReference type="GeneID" id="30177880"/>
<dbReference type="Proteomes" id="UP000094455">
    <property type="component" value="Unassembled WGS sequence"/>
</dbReference>
<dbReference type="GO" id="GO:0016783">
    <property type="term" value="F:sulfurtransferase activity"/>
    <property type="evidence" value="ECO:0007669"/>
    <property type="project" value="TreeGrafter"/>
</dbReference>
<keyword evidence="5" id="KW-1185">Reference proteome</keyword>
<dbReference type="InterPro" id="IPR014729">
    <property type="entry name" value="Rossmann-like_a/b/a_fold"/>
</dbReference>
<dbReference type="Pfam" id="PF10288">
    <property type="entry name" value="CTU2"/>
    <property type="match status" value="1"/>
</dbReference>
<reference evidence="4 5" key="1">
    <citation type="journal article" date="2016" name="Proc. Natl. Acad. Sci. U.S.A.">
        <title>Comparative genomics of biotechnologically important yeasts.</title>
        <authorList>
            <person name="Riley R."/>
            <person name="Haridas S."/>
            <person name="Wolfe K.H."/>
            <person name="Lopes M.R."/>
            <person name="Hittinger C.T."/>
            <person name="Goeker M."/>
            <person name="Salamov A.A."/>
            <person name="Wisecaver J.H."/>
            <person name="Long T.M."/>
            <person name="Calvey C.H."/>
            <person name="Aerts A.L."/>
            <person name="Barry K.W."/>
            <person name="Choi C."/>
            <person name="Clum A."/>
            <person name="Coughlan A.Y."/>
            <person name="Deshpande S."/>
            <person name="Douglass A.P."/>
            <person name="Hanson S.J."/>
            <person name="Klenk H.-P."/>
            <person name="LaButti K.M."/>
            <person name="Lapidus A."/>
            <person name="Lindquist E.A."/>
            <person name="Lipzen A.M."/>
            <person name="Meier-Kolthoff J.P."/>
            <person name="Ohm R.A."/>
            <person name="Otillar R.P."/>
            <person name="Pangilinan J.L."/>
            <person name="Peng Y."/>
            <person name="Rokas A."/>
            <person name="Rosa C.A."/>
            <person name="Scheuner C."/>
            <person name="Sibirny A.A."/>
            <person name="Slot J.C."/>
            <person name="Stielow J.B."/>
            <person name="Sun H."/>
            <person name="Kurtzman C.P."/>
            <person name="Blackwell M."/>
            <person name="Grigoriev I.V."/>
            <person name="Jeffries T.W."/>
        </authorList>
    </citation>
    <scope>NUCLEOTIDE SEQUENCE [LARGE SCALE GENOMIC DNA]</scope>
    <source>
        <strain evidence="4 5">NRRL Y-2026</strain>
    </source>
</reference>
<dbReference type="GO" id="GO:0000049">
    <property type="term" value="F:tRNA binding"/>
    <property type="evidence" value="ECO:0007669"/>
    <property type="project" value="InterPro"/>
</dbReference>
<comment type="similarity">
    <text evidence="3">Belongs to the CTU2/NCS2 family.</text>
</comment>
<evidence type="ECO:0000313" key="5">
    <source>
        <dbReference type="Proteomes" id="UP000094455"/>
    </source>
</evidence>
<keyword evidence="1 3" id="KW-0963">Cytoplasm</keyword>
<protein>
    <recommendedName>
        <fullName evidence="3">Cytoplasmic tRNA 2-thiolation protein 2</fullName>
    </recommendedName>
</protein>
<comment type="function">
    <text evidence="3">Plays a central role in 2-thiolation of mcm(5)S(2)U at tRNA wobble positions of tRNA(Lys), tRNA(Glu) and tRNA(Gln). May act by forming a heterodimer with NCS6 that ligates sulfur from thiocarboxylated URM1 onto the uridine of tRNAs at wobble position. Prior mcm(5) tRNA modification by the elongator complex is required for 2-thiolation. May also be involved in protein urmylation.</text>
</comment>
<dbReference type="AlphaFoldDB" id="A0A1E3NK88"/>
<gene>
    <name evidence="3" type="primary">NCS2</name>
    <name evidence="3" type="synonym">CTU2</name>
    <name evidence="4" type="ORF">PICMEDRAFT_16405</name>
</gene>
<dbReference type="Gene3D" id="3.40.50.620">
    <property type="entry name" value="HUPs"/>
    <property type="match status" value="1"/>
</dbReference>
<comment type="pathway">
    <text evidence="3">tRNA modification; 5-methoxycarbonylmethyl-2-thiouridine-tRNA biosynthesis.</text>
</comment>
<dbReference type="GO" id="GO:0005829">
    <property type="term" value="C:cytosol"/>
    <property type="evidence" value="ECO:0007669"/>
    <property type="project" value="TreeGrafter"/>
</dbReference>
<dbReference type="OrthoDB" id="25129at2759"/>
<dbReference type="GO" id="GO:0016779">
    <property type="term" value="F:nucleotidyltransferase activity"/>
    <property type="evidence" value="ECO:0007669"/>
    <property type="project" value="UniProtKB-UniRule"/>
</dbReference>
<dbReference type="EMBL" id="KV454003">
    <property type="protein sequence ID" value="ODQ46539.1"/>
    <property type="molecule type" value="Genomic_DNA"/>
</dbReference>